<dbReference type="InterPro" id="IPR049281">
    <property type="entry name" value="BVU_3817-like_C_sf"/>
</dbReference>
<comment type="caution">
    <text evidence="4">The sequence shown here is derived from an EMBL/GenBank/DDBJ whole genome shotgun (WGS) entry which is preliminary data.</text>
</comment>
<keyword evidence="5" id="KW-1185">Reference proteome</keyword>
<dbReference type="Pfam" id="PF21186">
    <property type="entry name" value="DUF6852"/>
    <property type="match status" value="1"/>
</dbReference>
<dbReference type="InterPro" id="IPR049280">
    <property type="entry name" value="DUF6852"/>
</dbReference>
<gene>
    <name evidence="4" type="ORF">CSSPJE1EN1_LOCUS25292</name>
</gene>
<evidence type="ECO:0000259" key="3">
    <source>
        <dbReference type="Pfam" id="PF21186"/>
    </source>
</evidence>
<protein>
    <recommendedName>
        <fullName evidence="6">DUF5606 domain-containing protein</fullName>
    </recommendedName>
</protein>
<evidence type="ECO:0000259" key="2">
    <source>
        <dbReference type="Pfam" id="PF18347"/>
    </source>
</evidence>
<dbReference type="EMBL" id="CAXAQS010000068">
    <property type="protein sequence ID" value="CAK9249914.1"/>
    <property type="molecule type" value="Genomic_DNA"/>
</dbReference>
<feature type="compositionally biased region" description="Basic and acidic residues" evidence="1">
    <location>
        <begin position="149"/>
        <end position="182"/>
    </location>
</feature>
<reference evidence="4" key="1">
    <citation type="submission" date="2024-02" db="EMBL/GenBank/DDBJ databases">
        <authorList>
            <consortium name="ELIXIR-Norway"/>
            <consortium name="Elixir Norway"/>
        </authorList>
    </citation>
    <scope>NUCLEOTIDE SEQUENCE</scope>
</reference>
<dbReference type="InterPro" id="IPR041218">
    <property type="entry name" value="DUF5606"/>
</dbReference>
<dbReference type="Proteomes" id="UP001497444">
    <property type="component" value="Unassembled WGS sequence"/>
</dbReference>
<dbReference type="Pfam" id="PF18347">
    <property type="entry name" value="DUF5606"/>
    <property type="match status" value="1"/>
</dbReference>
<feature type="domain" description="DUF6852" evidence="3">
    <location>
        <begin position="52"/>
        <end position="119"/>
    </location>
</feature>
<sequence>MKLSEIVSVTGMPGLYKSSGKRTDGLIVTSLTDGSTKFVSGRVHLFSTLDNITIYTADGSKELKQVLADMKKNEAAHSPAGLKTDDELKAYFAAVVPDYDKEKFYVSHMKKLIGWYNILNEKGLIEELTSDENATEKTGTEEQTEATGAEEKAESKKAAKADKGDKTAKPKKEAKPRVEKPAKATSKAAGGGARKTVTPRKAS</sequence>
<organism evidence="4 5">
    <name type="scientific">Sphagnum jensenii</name>
    <dbReference type="NCBI Taxonomy" id="128206"/>
    <lineage>
        <taxon>Eukaryota</taxon>
        <taxon>Viridiplantae</taxon>
        <taxon>Streptophyta</taxon>
        <taxon>Embryophyta</taxon>
        <taxon>Bryophyta</taxon>
        <taxon>Sphagnophytina</taxon>
        <taxon>Sphagnopsida</taxon>
        <taxon>Sphagnales</taxon>
        <taxon>Sphagnaceae</taxon>
        <taxon>Sphagnum</taxon>
    </lineage>
</organism>
<dbReference type="InterPro" id="IPR049282">
    <property type="entry name" value="BVU_3817_N_sf"/>
</dbReference>
<evidence type="ECO:0000256" key="1">
    <source>
        <dbReference type="SAM" id="MobiDB-lite"/>
    </source>
</evidence>
<feature type="region of interest" description="Disordered" evidence="1">
    <location>
        <begin position="130"/>
        <end position="203"/>
    </location>
</feature>
<proteinExistence type="predicted"/>
<evidence type="ECO:0008006" key="6">
    <source>
        <dbReference type="Google" id="ProtNLM"/>
    </source>
</evidence>
<name>A0ABP0V686_9BRYO</name>
<evidence type="ECO:0000313" key="4">
    <source>
        <dbReference type="EMBL" id="CAK9249914.1"/>
    </source>
</evidence>
<accession>A0ABP0V686</accession>
<feature type="domain" description="DUF5606" evidence="2">
    <location>
        <begin position="3"/>
        <end position="48"/>
    </location>
</feature>
<evidence type="ECO:0000313" key="5">
    <source>
        <dbReference type="Proteomes" id="UP001497444"/>
    </source>
</evidence>
<dbReference type="Gene3D" id="1.10.10.1650">
    <property type="match status" value="1"/>
</dbReference>
<dbReference type="Gene3D" id="2.30.30.730">
    <property type="match status" value="1"/>
</dbReference>